<protein>
    <submittedName>
        <fullName evidence="11">Uncharacterized protein LOC115228573</fullName>
    </submittedName>
</protein>
<evidence type="ECO:0000256" key="5">
    <source>
        <dbReference type="ARBA" id="ARBA00022833"/>
    </source>
</evidence>
<dbReference type="Pfam" id="PF02008">
    <property type="entry name" value="zf-CXXC"/>
    <property type="match status" value="2"/>
</dbReference>
<organism evidence="10 11">
    <name type="scientific">Octopus sinensis</name>
    <name type="common">East Asian common octopus</name>
    <dbReference type="NCBI Taxonomy" id="2607531"/>
    <lineage>
        <taxon>Eukaryota</taxon>
        <taxon>Metazoa</taxon>
        <taxon>Spiralia</taxon>
        <taxon>Lophotrochozoa</taxon>
        <taxon>Mollusca</taxon>
        <taxon>Cephalopoda</taxon>
        <taxon>Coleoidea</taxon>
        <taxon>Octopodiformes</taxon>
        <taxon>Octopoda</taxon>
        <taxon>Incirrata</taxon>
        <taxon>Octopodidae</taxon>
        <taxon>Octopus</taxon>
    </lineage>
</organism>
<dbReference type="GO" id="GO:0008327">
    <property type="term" value="F:methyl-CpG binding"/>
    <property type="evidence" value="ECO:0007669"/>
    <property type="project" value="TreeGrafter"/>
</dbReference>
<keyword evidence="5" id="KW-0862">Zinc</keyword>
<evidence type="ECO:0000256" key="4">
    <source>
        <dbReference type="ARBA" id="ARBA00022771"/>
    </source>
</evidence>
<comment type="subcellular location">
    <subcellularLocation>
        <location evidence="1">Cytoplasm</location>
    </subcellularLocation>
</comment>
<evidence type="ECO:0000256" key="1">
    <source>
        <dbReference type="ARBA" id="ARBA00004496"/>
    </source>
</evidence>
<evidence type="ECO:0000256" key="8">
    <source>
        <dbReference type="SAM" id="MobiDB-lite"/>
    </source>
</evidence>
<accession>A0A6P7U1Z3</accession>
<evidence type="ECO:0000256" key="6">
    <source>
        <dbReference type="ARBA" id="ARBA00023125"/>
    </source>
</evidence>
<keyword evidence="3" id="KW-0479">Metal-binding</keyword>
<keyword evidence="2" id="KW-0963">Cytoplasm</keyword>
<dbReference type="RefSeq" id="XP_029654996.1">
    <property type="nucleotide sequence ID" value="XM_029799136.1"/>
</dbReference>
<dbReference type="PANTHER" id="PTHR13419">
    <property type="entry name" value="ZINC FINGER-CONTAINING"/>
    <property type="match status" value="1"/>
</dbReference>
<gene>
    <name evidence="11" type="primary">LOC115228573</name>
</gene>
<evidence type="ECO:0000259" key="9">
    <source>
        <dbReference type="PROSITE" id="PS51058"/>
    </source>
</evidence>
<evidence type="ECO:0000313" key="10">
    <source>
        <dbReference type="Proteomes" id="UP000515154"/>
    </source>
</evidence>
<dbReference type="AlphaFoldDB" id="A0A6P7U1Z3"/>
<dbReference type="GO" id="GO:0008270">
    <property type="term" value="F:zinc ion binding"/>
    <property type="evidence" value="ECO:0007669"/>
    <property type="project" value="UniProtKB-KW"/>
</dbReference>
<name>A0A6P7U1Z3_9MOLL</name>
<dbReference type="GO" id="GO:0005737">
    <property type="term" value="C:cytoplasm"/>
    <property type="evidence" value="ECO:0007669"/>
    <property type="project" value="UniProtKB-SubCell"/>
</dbReference>
<dbReference type="PROSITE" id="PS51058">
    <property type="entry name" value="ZF_CXXC"/>
    <property type="match status" value="2"/>
</dbReference>
<sequence length="508" mass="56769">MSSPESVDKYEKGKDGQFPGRSLTTSHIPQSTTDFTKVNRRKRCGECEPCKVKENCNKCKNCLNRKILKQTCILRRCHFLHHKSGSDSSQGGKRKRGPNKKSPEVVVEVPQPEPPPEEPVKTPPPVEPMTSSEEIEKAVKSLLEASKNRNSEEEQFILIPDDIILPPPPLSSISTNSSATRNTKSPVVETEVVKSISLPNSQMGLSFKIVPSTQMININQSHYAFQPMPAPVMVMGRPEIPRHNIVLARMPQRIGEMNYRPNSEIYSSQTSVSTSSPPCSFGNDYTAPKVHRRKRCGQCRPCLIKENCMKCKNCINRKVLKQTCIHRKCLYLREKMRKDSGFCSSPIIDQTLPQPTPTQPPLLEQLYDMSSSSSSFVTSEDQFRPQGIIHQNSKGADLSFSGHILSQSPIIPPGHHIQLWPHPCGPGVPQGFPMIAAHQGGYFQLRPQTQLGGYARLMGSHEQRYYVQPAMNSVNSFHEFSSITRPPIRVPQRAEADIKSAIKESASP</sequence>
<proteinExistence type="predicted"/>
<dbReference type="InterPro" id="IPR002857">
    <property type="entry name" value="Znf_CXXC"/>
</dbReference>
<keyword evidence="4 7" id="KW-0863">Zinc-finger</keyword>
<evidence type="ECO:0000256" key="7">
    <source>
        <dbReference type="PROSITE-ProRule" id="PRU00509"/>
    </source>
</evidence>
<feature type="region of interest" description="Disordered" evidence="8">
    <location>
        <begin position="83"/>
        <end position="131"/>
    </location>
</feature>
<evidence type="ECO:0000256" key="3">
    <source>
        <dbReference type="ARBA" id="ARBA00022723"/>
    </source>
</evidence>
<dbReference type="PANTHER" id="PTHR13419:SF0">
    <property type="entry name" value="CXXC-TYPE DOMAIN-CONTAINING PROTEIN"/>
    <property type="match status" value="1"/>
</dbReference>
<feature type="region of interest" description="Disordered" evidence="8">
    <location>
        <begin position="1"/>
        <end position="35"/>
    </location>
</feature>
<dbReference type="Proteomes" id="UP000515154">
    <property type="component" value="Unplaced"/>
</dbReference>
<dbReference type="InterPro" id="IPR040388">
    <property type="entry name" value="CXXC4/CXXC5"/>
</dbReference>
<dbReference type="GO" id="GO:0005634">
    <property type="term" value="C:nucleus"/>
    <property type="evidence" value="ECO:0007669"/>
    <property type="project" value="TreeGrafter"/>
</dbReference>
<feature type="compositionally biased region" description="Polar residues" evidence="8">
    <location>
        <begin position="22"/>
        <end position="35"/>
    </location>
</feature>
<evidence type="ECO:0000256" key="2">
    <source>
        <dbReference type="ARBA" id="ARBA00022490"/>
    </source>
</evidence>
<keyword evidence="10" id="KW-1185">Reference proteome</keyword>
<dbReference type="KEGG" id="osn:115228573"/>
<dbReference type="PROSITE" id="PS00652">
    <property type="entry name" value="TNFR_NGFR_1"/>
    <property type="match status" value="1"/>
</dbReference>
<evidence type="ECO:0000313" key="11">
    <source>
        <dbReference type="RefSeq" id="XP_029654996.1"/>
    </source>
</evidence>
<feature type="compositionally biased region" description="Basic and acidic residues" evidence="8">
    <location>
        <begin position="1"/>
        <end position="15"/>
    </location>
</feature>
<keyword evidence="6" id="KW-0238">DNA-binding</keyword>
<dbReference type="InterPro" id="IPR001368">
    <property type="entry name" value="TNFR/NGFR_Cys_rich_reg"/>
</dbReference>
<feature type="domain" description="CXXC-type" evidence="9">
    <location>
        <begin position="37"/>
        <end position="78"/>
    </location>
</feature>
<reference evidence="11" key="1">
    <citation type="submission" date="2025-08" db="UniProtKB">
        <authorList>
            <consortium name="RefSeq"/>
        </authorList>
    </citation>
    <scope>IDENTIFICATION</scope>
</reference>
<feature type="domain" description="CXXC-type" evidence="9">
    <location>
        <begin position="289"/>
        <end position="330"/>
    </location>
</feature>